<accession>A0A9D1LPW9</accession>
<gene>
    <name evidence="1" type="ORF">IAC59_00875</name>
</gene>
<proteinExistence type="predicted"/>
<reference evidence="1" key="1">
    <citation type="submission" date="2020-10" db="EMBL/GenBank/DDBJ databases">
        <authorList>
            <person name="Gilroy R."/>
        </authorList>
    </citation>
    <scope>NUCLEOTIDE SEQUENCE</scope>
    <source>
        <strain evidence="1">ChiSxjej2B14-8506</strain>
    </source>
</reference>
<evidence type="ECO:0000313" key="2">
    <source>
        <dbReference type="Proteomes" id="UP000824123"/>
    </source>
</evidence>
<reference evidence="1" key="2">
    <citation type="journal article" date="2021" name="PeerJ">
        <title>Extensive microbial diversity within the chicken gut microbiome revealed by metagenomics and culture.</title>
        <authorList>
            <person name="Gilroy R."/>
            <person name="Ravi A."/>
            <person name="Getino M."/>
            <person name="Pursley I."/>
            <person name="Horton D.L."/>
            <person name="Alikhan N.F."/>
            <person name="Baker D."/>
            <person name="Gharbi K."/>
            <person name="Hall N."/>
            <person name="Watson M."/>
            <person name="Adriaenssens E.M."/>
            <person name="Foster-Nyarko E."/>
            <person name="Jarju S."/>
            <person name="Secka A."/>
            <person name="Antonio M."/>
            <person name="Oren A."/>
            <person name="Chaudhuri R.R."/>
            <person name="La Ragione R."/>
            <person name="Hildebrand F."/>
            <person name="Pallen M.J."/>
        </authorList>
    </citation>
    <scope>NUCLEOTIDE SEQUENCE</scope>
    <source>
        <strain evidence="1">ChiSxjej2B14-8506</strain>
    </source>
</reference>
<comment type="caution">
    <text evidence="1">The sequence shown here is derived from an EMBL/GenBank/DDBJ whole genome shotgun (WGS) entry which is preliminary data.</text>
</comment>
<protein>
    <submittedName>
        <fullName evidence="1">Uncharacterized protein</fullName>
    </submittedName>
</protein>
<name>A0A9D1LPW9_9FIRM</name>
<dbReference type="AlphaFoldDB" id="A0A9D1LPW9"/>
<dbReference type="Proteomes" id="UP000824123">
    <property type="component" value="Unassembled WGS sequence"/>
</dbReference>
<dbReference type="EMBL" id="DVNK01000006">
    <property type="protein sequence ID" value="HIU45795.1"/>
    <property type="molecule type" value="Genomic_DNA"/>
</dbReference>
<sequence length="281" mass="30585">MAEISAFFNYRDEDAERYPAEIFAEYFASLIGNGIFNGGDNLRAYCTGADRIVRVLPGSAWINGYYYRLKDEELPLELAEADATLDRIDRIVVRLNTDPGTYAIHLVVLQGTPASEPEAPELVREGDIYDLSIATVRITHNTAALAADAVTDTRLLTDVCGLVNSLITVDTSHMQQAFDESFDAWDDRVAGYARQWTQWMADCDDQWSAKLATVQETLDGKADAVHTHAASDVTAGTLGGRVQANASAVATLANKQVRNIVIATSAPSGASNGDIWLSYTQ</sequence>
<evidence type="ECO:0000313" key="1">
    <source>
        <dbReference type="EMBL" id="HIU45795.1"/>
    </source>
</evidence>
<organism evidence="1 2">
    <name type="scientific">Candidatus Fimadaptatus faecigallinarum</name>
    <dbReference type="NCBI Taxonomy" id="2840814"/>
    <lineage>
        <taxon>Bacteria</taxon>
        <taxon>Bacillati</taxon>
        <taxon>Bacillota</taxon>
        <taxon>Clostridia</taxon>
        <taxon>Eubacteriales</taxon>
        <taxon>Candidatus Fimadaptatus</taxon>
    </lineage>
</organism>